<evidence type="ECO:0000313" key="6">
    <source>
        <dbReference type="Proteomes" id="UP000887568"/>
    </source>
</evidence>
<dbReference type="InterPro" id="IPR020846">
    <property type="entry name" value="MFS_dom"/>
</dbReference>
<evidence type="ECO:0000313" key="5">
    <source>
        <dbReference type="EnsemblMetazoa" id="XP_038048083.1"/>
    </source>
</evidence>
<feature type="compositionally biased region" description="Polar residues" evidence="2">
    <location>
        <begin position="746"/>
        <end position="759"/>
    </location>
</feature>
<feature type="transmembrane region" description="Helical" evidence="3">
    <location>
        <begin position="433"/>
        <end position="452"/>
    </location>
</feature>
<feature type="transmembrane region" description="Helical" evidence="3">
    <location>
        <begin position="21"/>
        <end position="42"/>
    </location>
</feature>
<comment type="subcellular location">
    <subcellularLocation>
        <location evidence="1">Membrane</location>
        <topology evidence="1">Multi-pass membrane protein</topology>
    </subcellularLocation>
</comment>
<dbReference type="GeneID" id="119722122"/>
<dbReference type="RefSeq" id="XP_038048083.1">
    <property type="nucleotide sequence ID" value="XM_038192155.1"/>
</dbReference>
<dbReference type="PROSITE" id="PS50850">
    <property type="entry name" value="MFS"/>
    <property type="match status" value="1"/>
</dbReference>
<dbReference type="Proteomes" id="UP000887568">
    <property type="component" value="Unplaced"/>
</dbReference>
<protein>
    <recommendedName>
        <fullName evidence="4">Major facilitator superfamily (MFS) profile domain-containing protein</fullName>
    </recommendedName>
</protein>
<feature type="transmembrane region" description="Helical" evidence="3">
    <location>
        <begin position="495"/>
        <end position="514"/>
    </location>
</feature>
<feature type="domain" description="Major facilitator superfamily (MFS) profile" evidence="4">
    <location>
        <begin position="26"/>
        <end position="547"/>
    </location>
</feature>
<feature type="region of interest" description="Disordered" evidence="2">
    <location>
        <begin position="685"/>
        <end position="775"/>
    </location>
</feature>
<organism evidence="5 6">
    <name type="scientific">Patiria miniata</name>
    <name type="common">Bat star</name>
    <name type="synonym">Asterina miniata</name>
    <dbReference type="NCBI Taxonomy" id="46514"/>
    <lineage>
        <taxon>Eukaryota</taxon>
        <taxon>Metazoa</taxon>
        <taxon>Echinodermata</taxon>
        <taxon>Eleutherozoa</taxon>
        <taxon>Asterozoa</taxon>
        <taxon>Asteroidea</taxon>
        <taxon>Valvatacea</taxon>
        <taxon>Valvatida</taxon>
        <taxon>Asterinidae</taxon>
        <taxon>Patiria</taxon>
    </lineage>
</organism>
<dbReference type="InterPro" id="IPR011701">
    <property type="entry name" value="MFS"/>
</dbReference>
<dbReference type="GO" id="GO:0008028">
    <property type="term" value="F:monocarboxylic acid transmembrane transporter activity"/>
    <property type="evidence" value="ECO:0007669"/>
    <property type="project" value="TreeGrafter"/>
</dbReference>
<dbReference type="InterPro" id="IPR036259">
    <property type="entry name" value="MFS_trans_sf"/>
</dbReference>
<dbReference type="AlphaFoldDB" id="A0A913Z8F9"/>
<sequence>MGRKRKENAAMELEPEPPDSGWAWVVLCSVFVTQFMTVGFLASVSVYVYVWIAFFNGSAAETSLVISLCSFMMGVLSPISGSICKRFGPRVTVMAGGMMTFVGLVVSSQSTGIIFLIISLGFFTAFGMSMNINAGFTALGMYFKKRLALAMGLATAGTSLGQLALPPLFQYLIDQYGWRGSLMITSALVFNVVAAGALMRPLVPKKQKRSSKKSKRSELEDKTSDATTSKSCQSTEVGSNGLSFLNPSIFGGEDFVCSQGDTTLGEGSIFQGEPDVAMTIDEAEDEDRIEYADSDSWSLSSTSEGDMTAMNNNVWVPVAITTLGNFPKERGRNSFIPGRRPRTASMLSQTLVKKSSDLIRLLRNPSFLVLMAVGVAHGFGWASTTYHLVSRAESINIEPDNAALLLTLMGAGSLIGRLSIGWIVDRNWMRPELYYTLTFGVCALATFITPLITEFKVLVAVALVHGASSGAATVAVIMIPRLVVKPWLVSTSMAYFFLAWGIGEISGGALAGWFYDALESYDYSFYAAGSVMTAGSALMLIIYFIQRAKRRRQGLHTKSFGEQAGAVQPSSNQLDPEQAGSKHDDLGRVNPVFFMRQGFETRIDQCEGEIMGESVSVCETDVDLEGSEWSLKGQMVGGSLGEGCNDVGESLVSESVPVSEVDAVQLASQSCQSNAACNRERSELSQTGQTVGGSVGEGCNDVGESLGIENPINENDSDEDHANNTLSSHSDTHAEVHEQEIDESETPSSVTGPSPQITENLSTNDSDSTSESDDEVVLGFENPWNEGRSYVSRILESRTVEHEFSCGVEKSDIVLESISDQEDSGFENQLYFAETSESKSCPYDPESVSSECWDGVTDSTGKYTGSEIGVSQTTHRSQITQDSADNQNQGRGSENYDEDEHCNDQPSEKIQTSDRGFFNPCYISSTSVKDGRSGEPEVVEGSLDGLEDMVPKSERVERVAKDSRGGKKRYIVTEELFL</sequence>
<feature type="compositionally biased region" description="Basic residues" evidence="2">
    <location>
        <begin position="205"/>
        <end position="215"/>
    </location>
</feature>
<feature type="compositionally biased region" description="Polar residues" evidence="2">
    <location>
        <begin position="225"/>
        <end position="237"/>
    </location>
</feature>
<feature type="transmembrane region" description="Helical" evidence="3">
    <location>
        <begin position="181"/>
        <end position="203"/>
    </location>
</feature>
<feature type="transmembrane region" description="Helical" evidence="3">
    <location>
        <begin position="458"/>
        <end position="483"/>
    </location>
</feature>
<reference evidence="5" key="1">
    <citation type="submission" date="2022-11" db="UniProtKB">
        <authorList>
            <consortium name="EnsemblMetazoa"/>
        </authorList>
    </citation>
    <scope>IDENTIFICATION</scope>
</reference>
<evidence type="ECO:0000256" key="1">
    <source>
        <dbReference type="ARBA" id="ARBA00004141"/>
    </source>
</evidence>
<feature type="transmembrane region" description="Helical" evidence="3">
    <location>
        <begin position="402"/>
        <end position="424"/>
    </location>
</feature>
<feature type="region of interest" description="Disordered" evidence="2">
    <location>
        <begin position="205"/>
        <end position="237"/>
    </location>
</feature>
<dbReference type="SUPFAM" id="SSF103473">
    <property type="entry name" value="MFS general substrate transporter"/>
    <property type="match status" value="1"/>
</dbReference>
<dbReference type="GO" id="GO:0016020">
    <property type="term" value="C:membrane"/>
    <property type="evidence" value="ECO:0007669"/>
    <property type="project" value="UniProtKB-SubCell"/>
</dbReference>
<feature type="compositionally biased region" description="Basic and acidic residues" evidence="2">
    <location>
        <begin position="730"/>
        <end position="739"/>
    </location>
</feature>
<dbReference type="Pfam" id="PF07690">
    <property type="entry name" value="MFS_1"/>
    <property type="match status" value="1"/>
</dbReference>
<feature type="region of interest" description="Disordered" evidence="2">
    <location>
        <begin position="864"/>
        <end position="916"/>
    </location>
</feature>
<feature type="region of interest" description="Disordered" evidence="2">
    <location>
        <begin position="561"/>
        <end position="585"/>
    </location>
</feature>
<dbReference type="InterPro" id="IPR050327">
    <property type="entry name" value="Proton-linked_MCT"/>
</dbReference>
<dbReference type="OrthoDB" id="6499973at2759"/>
<feature type="transmembrane region" description="Helical" evidence="3">
    <location>
        <begin position="113"/>
        <end position="136"/>
    </location>
</feature>
<feature type="transmembrane region" description="Helical" evidence="3">
    <location>
        <begin position="87"/>
        <end position="107"/>
    </location>
</feature>
<evidence type="ECO:0000259" key="4">
    <source>
        <dbReference type="PROSITE" id="PS50850"/>
    </source>
</evidence>
<keyword evidence="3" id="KW-0812">Transmembrane</keyword>
<feature type="transmembrane region" description="Helical" evidence="3">
    <location>
        <begin position="148"/>
        <end position="169"/>
    </location>
</feature>
<accession>A0A913Z8F9</accession>
<keyword evidence="3" id="KW-0472">Membrane</keyword>
<dbReference type="CDD" id="cd17352">
    <property type="entry name" value="MFS_MCT_SLC16"/>
    <property type="match status" value="1"/>
</dbReference>
<dbReference type="EnsemblMetazoa" id="XM_038192155.1">
    <property type="protein sequence ID" value="XP_038048083.1"/>
    <property type="gene ID" value="LOC119722122"/>
</dbReference>
<dbReference type="Gene3D" id="1.20.1250.20">
    <property type="entry name" value="MFS general substrate transporter like domains"/>
    <property type="match status" value="2"/>
</dbReference>
<name>A0A913Z8F9_PATMI</name>
<dbReference type="OMA" id="LWINYFE"/>
<dbReference type="PANTHER" id="PTHR11360:SF284">
    <property type="entry name" value="EG:103B4.3 PROTEIN-RELATED"/>
    <property type="match status" value="1"/>
</dbReference>
<proteinExistence type="predicted"/>
<keyword evidence="3" id="KW-1133">Transmembrane helix</keyword>
<feature type="transmembrane region" description="Helical" evidence="3">
    <location>
        <begin position="526"/>
        <end position="545"/>
    </location>
</feature>
<feature type="transmembrane region" description="Helical" evidence="3">
    <location>
        <begin position="48"/>
        <end position="75"/>
    </location>
</feature>
<evidence type="ECO:0000256" key="3">
    <source>
        <dbReference type="SAM" id="Phobius"/>
    </source>
</evidence>
<dbReference type="PANTHER" id="PTHR11360">
    <property type="entry name" value="MONOCARBOXYLATE TRANSPORTER"/>
    <property type="match status" value="1"/>
</dbReference>
<feature type="compositionally biased region" description="Polar residues" evidence="2">
    <location>
        <begin position="864"/>
        <end position="892"/>
    </location>
</feature>
<keyword evidence="6" id="KW-1185">Reference proteome</keyword>
<evidence type="ECO:0000256" key="2">
    <source>
        <dbReference type="SAM" id="MobiDB-lite"/>
    </source>
</evidence>
<feature type="transmembrane region" description="Helical" evidence="3">
    <location>
        <begin position="361"/>
        <end position="382"/>
    </location>
</feature>